<keyword evidence="3" id="KW-1185">Reference proteome</keyword>
<proteinExistence type="predicted"/>
<accession>A0A3P7KG85</accession>
<sequence>GVDSVVAASVGVESEFGIGADVGTGTDSISTPGGPSMYT</sequence>
<reference evidence="2 3" key="1">
    <citation type="submission" date="2018-11" db="EMBL/GenBank/DDBJ databases">
        <authorList>
            <consortium name="Pathogen Informatics"/>
        </authorList>
    </citation>
    <scope>NUCLEOTIDE SEQUENCE [LARGE SCALE GENOMIC DNA]</scope>
</reference>
<evidence type="ECO:0000256" key="1">
    <source>
        <dbReference type="SAM" id="MobiDB-lite"/>
    </source>
</evidence>
<evidence type="ECO:0000313" key="2">
    <source>
        <dbReference type="EMBL" id="VDM70075.1"/>
    </source>
</evidence>
<name>A0A3P7KG85_STRVU</name>
<evidence type="ECO:0000313" key="3">
    <source>
        <dbReference type="Proteomes" id="UP000270094"/>
    </source>
</evidence>
<dbReference type="EMBL" id="UYYB01014630">
    <property type="protein sequence ID" value="VDM70075.1"/>
    <property type="molecule type" value="Genomic_DNA"/>
</dbReference>
<feature type="region of interest" description="Disordered" evidence="1">
    <location>
        <begin position="19"/>
        <end position="39"/>
    </location>
</feature>
<gene>
    <name evidence="2" type="ORF">SVUK_LOCUS5073</name>
</gene>
<organism evidence="2 3">
    <name type="scientific">Strongylus vulgaris</name>
    <name type="common">Blood worm</name>
    <dbReference type="NCBI Taxonomy" id="40348"/>
    <lineage>
        <taxon>Eukaryota</taxon>
        <taxon>Metazoa</taxon>
        <taxon>Ecdysozoa</taxon>
        <taxon>Nematoda</taxon>
        <taxon>Chromadorea</taxon>
        <taxon>Rhabditida</taxon>
        <taxon>Rhabditina</taxon>
        <taxon>Rhabditomorpha</taxon>
        <taxon>Strongyloidea</taxon>
        <taxon>Strongylidae</taxon>
        <taxon>Strongylus</taxon>
    </lineage>
</organism>
<dbReference type="Proteomes" id="UP000270094">
    <property type="component" value="Unassembled WGS sequence"/>
</dbReference>
<protein>
    <submittedName>
        <fullName evidence="2">Uncharacterized protein</fullName>
    </submittedName>
</protein>
<feature type="non-terminal residue" evidence="2">
    <location>
        <position position="1"/>
    </location>
</feature>
<dbReference type="AlphaFoldDB" id="A0A3P7KG85"/>
<feature type="compositionally biased region" description="Polar residues" evidence="1">
    <location>
        <begin position="25"/>
        <end position="39"/>
    </location>
</feature>